<dbReference type="GO" id="GO:0006886">
    <property type="term" value="P:intracellular protein transport"/>
    <property type="evidence" value="ECO:0007669"/>
    <property type="project" value="TreeGrafter"/>
</dbReference>
<evidence type="ECO:0000256" key="2">
    <source>
        <dbReference type="ARBA" id="ARBA00004541"/>
    </source>
</evidence>
<organism evidence="7 8">
    <name type="scientific">Achlya hypogyna</name>
    <name type="common">Oomycete</name>
    <name type="synonym">Protoachlya hypogyna</name>
    <dbReference type="NCBI Taxonomy" id="1202772"/>
    <lineage>
        <taxon>Eukaryota</taxon>
        <taxon>Sar</taxon>
        <taxon>Stramenopiles</taxon>
        <taxon>Oomycota</taxon>
        <taxon>Saprolegniomycetes</taxon>
        <taxon>Saprolegniales</taxon>
        <taxon>Achlyaceae</taxon>
        <taxon>Achlya</taxon>
    </lineage>
</organism>
<keyword evidence="4" id="KW-0967">Endosome</keyword>
<dbReference type="CDD" id="cd00821">
    <property type="entry name" value="PH"/>
    <property type="match status" value="1"/>
</dbReference>
<gene>
    <name evidence="7" type="ORF">ACHHYP_15917</name>
</gene>
<evidence type="ECO:0000256" key="5">
    <source>
        <dbReference type="ARBA" id="ARBA00023329"/>
    </source>
</evidence>
<evidence type="ECO:0000256" key="1">
    <source>
        <dbReference type="ARBA" id="ARBA00004412"/>
    </source>
</evidence>
<dbReference type="SUPFAM" id="SSF50729">
    <property type="entry name" value="PH domain-like"/>
    <property type="match status" value="1"/>
</dbReference>
<dbReference type="InterPro" id="IPR040057">
    <property type="entry name" value="Spe-39"/>
</dbReference>
<accession>A0A1V9Y9Y5</accession>
<evidence type="ECO:0000256" key="4">
    <source>
        <dbReference type="ARBA" id="ARBA00022753"/>
    </source>
</evidence>
<dbReference type="Proteomes" id="UP000243579">
    <property type="component" value="Unassembled WGS sequence"/>
</dbReference>
<evidence type="ECO:0000259" key="6">
    <source>
        <dbReference type="PROSITE" id="PS50003"/>
    </source>
</evidence>
<keyword evidence="5" id="KW-0968">Cytoplasmic vesicle</keyword>
<evidence type="ECO:0000313" key="8">
    <source>
        <dbReference type="Proteomes" id="UP000243579"/>
    </source>
</evidence>
<dbReference type="EMBL" id="JNBR01002438">
    <property type="protein sequence ID" value="OQR82504.1"/>
    <property type="molecule type" value="Genomic_DNA"/>
</dbReference>
<evidence type="ECO:0000256" key="3">
    <source>
        <dbReference type="ARBA" id="ARBA00004603"/>
    </source>
</evidence>
<dbReference type="OrthoDB" id="61523at2759"/>
<dbReference type="AlphaFoldDB" id="A0A1V9Y9Y5"/>
<sequence>MASGPIATANTAVQALLLSHMGLGPRYNYRSLFASPELASLKHKQSLLTHACVTRSAPVLLDVLLFLSHTMSETLFHAELRLPKHTLALDHWANHLRQQQRINHASIFVSLRDYPLIALYKSVGRYSEMAAEVTRLILAQTDVARAGRWVAEAALIFAESDPAATTWLHTQLGHYVSFTQLLAATEARDQCVAPAAQAKAGYCDKHSSKGANGLNWHKRYLVLEANRFCYYKHDLEKMERSTNPFLDKKPRGDLAISQAMSVRATTHESSTKAKQLARPYCIEILVHGEPVVLFDAWSEAAQREWLAAFEANLQRTQFDPVWLRFPRSSVLGMTVAQFLRYAMLYPDGAKSDDDSYVWDSARIRNLQATYGIDANRILYASLVHCGVLQQWDALEALTRPGKVKRLFTSQPQSTIGFGAFLDVAVEHNAPAHVIEAYKTAYTKQSKGWSSHHLE</sequence>
<dbReference type="InterPro" id="IPR001849">
    <property type="entry name" value="PH_domain"/>
</dbReference>
<dbReference type="SMART" id="SM00233">
    <property type="entry name" value="PH"/>
    <property type="match status" value="1"/>
</dbReference>
<feature type="domain" description="PH" evidence="6">
    <location>
        <begin position="196"/>
        <end position="314"/>
    </location>
</feature>
<reference evidence="7 8" key="1">
    <citation type="journal article" date="2014" name="Genome Biol. Evol.">
        <title>The secreted proteins of Achlya hypogyna and Thraustotheca clavata identify the ancestral oomycete secretome and reveal gene acquisitions by horizontal gene transfer.</title>
        <authorList>
            <person name="Misner I."/>
            <person name="Blouin N."/>
            <person name="Leonard G."/>
            <person name="Richards T.A."/>
            <person name="Lane C.E."/>
        </authorList>
    </citation>
    <scope>NUCLEOTIDE SEQUENCE [LARGE SCALE GENOMIC DNA]</scope>
    <source>
        <strain evidence="7 8">ATCC 48635</strain>
    </source>
</reference>
<keyword evidence="8" id="KW-1185">Reference proteome</keyword>
<comment type="caution">
    <text evidence="7">The sequence shown here is derived from an EMBL/GenBank/DDBJ whole genome shotgun (WGS) entry which is preliminary data.</text>
</comment>
<dbReference type="Pfam" id="PF00169">
    <property type="entry name" value="PH"/>
    <property type="match status" value="1"/>
</dbReference>
<dbReference type="InterPro" id="IPR011993">
    <property type="entry name" value="PH-like_dom_sf"/>
</dbReference>
<proteinExistence type="predicted"/>
<dbReference type="Gene3D" id="2.30.29.30">
    <property type="entry name" value="Pleckstrin-homology domain (PH domain)/Phosphotyrosine-binding domain (PTB)"/>
    <property type="match status" value="1"/>
</dbReference>
<name>A0A1V9Y9Y5_ACHHY</name>
<dbReference type="PANTHER" id="PTHR13364:SF6">
    <property type="entry name" value="SPERMATOGENESIS-DEFECTIVE PROTEIN 39 HOMOLOG"/>
    <property type="match status" value="1"/>
</dbReference>
<dbReference type="PROSITE" id="PS50003">
    <property type="entry name" value="PH_DOMAIN"/>
    <property type="match status" value="1"/>
</dbReference>
<dbReference type="GO" id="GO:0007034">
    <property type="term" value="P:vacuolar transport"/>
    <property type="evidence" value="ECO:0007669"/>
    <property type="project" value="TreeGrafter"/>
</dbReference>
<comment type="subcellular location">
    <subcellularLocation>
        <location evidence="2">Cytoplasmic vesicle</location>
    </subcellularLocation>
    <subcellularLocation>
        <location evidence="1">Early endosome</location>
    </subcellularLocation>
    <subcellularLocation>
        <location evidence="3">Late endosome</location>
    </subcellularLocation>
</comment>
<dbReference type="GO" id="GO:0005770">
    <property type="term" value="C:late endosome"/>
    <property type="evidence" value="ECO:0007669"/>
    <property type="project" value="UniProtKB-SubCell"/>
</dbReference>
<dbReference type="GO" id="GO:0005769">
    <property type="term" value="C:early endosome"/>
    <property type="evidence" value="ECO:0007669"/>
    <property type="project" value="UniProtKB-SubCell"/>
</dbReference>
<dbReference type="PANTHER" id="PTHR13364">
    <property type="entry name" value="DEFECTIVE SPERMATOGENESIS PROTEIN 39"/>
    <property type="match status" value="1"/>
</dbReference>
<protein>
    <recommendedName>
        <fullName evidence="6">PH domain-containing protein</fullName>
    </recommendedName>
</protein>
<evidence type="ECO:0000313" key="7">
    <source>
        <dbReference type="EMBL" id="OQR82504.1"/>
    </source>
</evidence>